<dbReference type="InterPro" id="IPR051812">
    <property type="entry name" value="SPI_LacAB/RpiB"/>
</dbReference>
<dbReference type="InterPro" id="IPR036569">
    <property type="entry name" value="RpiB_LacA_LacB_sf"/>
</dbReference>
<dbReference type="GO" id="GO:0004751">
    <property type="term" value="F:ribose-5-phosphate isomerase activity"/>
    <property type="evidence" value="ECO:0007669"/>
    <property type="project" value="UniProtKB-EC"/>
</dbReference>
<dbReference type="EC" id="5.3.1.6" evidence="3"/>
<reference evidence="4" key="1">
    <citation type="submission" date="2023-12" db="EMBL/GenBank/DDBJ databases">
        <title>Novel isolates from deep terrestrial aquifers shed light on the physiology and ecology of the class Limnochordia.</title>
        <authorList>
            <person name="Karnachuk O.V."/>
            <person name="Lukina A.P."/>
            <person name="Avakyan M.R."/>
            <person name="Kadnikov V."/>
            <person name="Begmatov S."/>
            <person name="Beletsky A.V."/>
            <person name="Mardanov A.V."/>
            <person name="Ravin N.V."/>
        </authorList>
    </citation>
    <scope>NUCLEOTIDE SEQUENCE [LARGE SCALE GENOMIC DNA]</scope>
    <source>
        <strain evidence="4">LN</strain>
    </source>
</reference>
<keyword evidence="2 3" id="KW-0413">Isomerase</keyword>
<organism evidence="3 4">
    <name type="scientific">Geochorda subterranea</name>
    <dbReference type="NCBI Taxonomy" id="3109564"/>
    <lineage>
        <taxon>Bacteria</taxon>
        <taxon>Bacillati</taxon>
        <taxon>Bacillota</taxon>
        <taxon>Limnochordia</taxon>
        <taxon>Limnochordales</taxon>
        <taxon>Geochordaceae</taxon>
        <taxon>Geochorda</taxon>
    </lineage>
</organism>
<dbReference type="EMBL" id="CP141614">
    <property type="protein sequence ID" value="WRP15650.1"/>
    <property type="molecule type" value="Genomic_DNA"/>
</dbReference>
<proteinExistence type="inferred from homology"/>
<dbReference type="Gene3D" id="3.40.1400.10">
    <property type="entry name" value="Sugar-phosphate isomerase, RpiB/LacA/LacB"/>
    <property type="match status" value="1"/>
</dbReference>
<dbReference type="InterPro" id="IPR003500">
    <property type="entry name" value="RpiB_LacA_LacB"/>
</dbReference>
<dbReference type="PANTHER" id="PTHR43732">
    <property type="entry name" value="RIBOSE 5-PHOSPHATE ISOMERASE-RELATED"/>
    <property type="match status" value="1"/>
</dbReference>
<dbReference type="InterPro" id="IPR004785">
    <property type="entry name" value="RpiB"/>
</dbReference>
<evidence type="ECO:0000313" key="3">
    <source>
        <dbReference type="EMBL" id="WRP15650.1"/>
    </source>
</evidence>
<dbReference type="PIRSF" id="PIRSF005384">
    <property type="entry name" value="RpiB_LacA_B"/>
    <property type="match status" value="1"/>
</dbReference>
<accession>A0ABZ1BT63</accession>
<dbReference type="SUPFAM" id="SSF89623">
    <property type="entry name" value="Ribose/Galactose isomerase RpiB/AlsB"/>
    <property type="match status" value="1"/>
</dbReference>
<evidence type="ECO:0000256" key="2">
    <source>
        <dbReference type="ARBA" id="ARBA00023235"/>
    </source>
</evidence>
<evidence type="ECO:0000256" key="1">
    <source>
        <dbReference type="ARBA" id="ARBA00008754"/>
    </source>
</evidence>
<sequence length="154" mass="16619">MRVVVGGDHAGFPLKQKVVARLKAWGHDVEDIGTFSEEPVDFPDVAEALCRRVTAGEAQRGILVCGTGVGAAIAANKYPGIRAAVCHDVFSAHQCVEHDDVNVMCIGAWIVGEMLAYELVAAYLVAVPDQAPEFRRRIAKLHEMESRLRPAPGS</sequence>
<comment type="similarity">
    <text evidence="1">Belongs to the LacAB/RpiB family.</text>
</comment>
<keyword evidence="4" id="KW-1185">Reference proteome</keyword>
<gene>
    <name evidence="3" type="primary">rpiB</name>
    <name evidence="3" type="ORF">VLY81_05665</name>
</gene>
<dbReference type="PANTHER" id="PTHR43732:SF1">
    <property type="entry name" value="RIBOSE 5-PHOSPHATE ISOMERASE"/>
    <property type="match status" value="1"/>
</dbReference>
<dbReference type="RefSeq" id="WP_324670056.1">
    <property type="nucleotide sequence ID" value="NZ_CP141614.1"/>
</dbReference>
<evidence type="ECO:0000313" key="4">
    <source>
        <dbReference type="Proteomes" id="UP001333102"/>
    </source>
</evidence>
<dbReference type="Pfam" id="PF02502">
    <property type="entry name" value="LacAB_rpiB"/>
    <property type="match status" value="1"/>
</dbReference>
<name>A0ABZ1BT63_9FIRM</name>
<dbReference type="Proteomes" id="UP001333102">
    <property type="component" value="Chromosome"/>
</dbReference>
<dbReference type="NCBIfam" id="NF004051">
    <property type="entry name" value="PRK05571.1"/>
    <property type="match status" value="1"/>
</dbReference>
<dbReference type="NCBIfam" id="TIGR00689">
    <property type="entry name" value="rpiB_lacA_lacB"/>
    <property type="match status" value="1"/>
</dbReference>
<protein>
    <submittedName>
        <fullName evidence="3">Ribose 5-phosphate isomerase B</fullName>
        <ecNumber evidence="3">5.3.1.6</ecNumber>
    </submittedName>
</protein>
<dbReference type="NCBIfam" id="TIGR01120">
    <property type="entry name" value="rpiB"/>
    <property type="match status" value="1"/>
</dbReference>